<evidence type="ECO:0000313" key="4">
    <source>
        <dbReference type="EMBL" id="MFD1671524.1"/>
    </source>
</evidence>
<keyword evidence="5" id="KW-1185">Reference proteome</keyword>
<organism evidence="4 5">
    <name type="scientific">Agrilactobacillus yilanensis</name>
    <dbReference type="NCBI Taxonomy" id="2485997"/>
    <lineage>
        <taxon>Bacteria</taxon>
        <taxon>Bacillati</taxon>
        <taxon>Bacillota</taxon>
        <taxon>Bacilli</taxon>
        <taxon>Lactobacillales</taxon>
        <taxon>Lactobacillaceae</taxon>
        <taxon>Agrilactobacillus</taxon>
    </lineage>
</organism>
<dbReference type="InterPro" id="IPR022742">
    <property type="entry name" value="Hydrolase_4"/>
</dbReference>
<evidence type="ECO:0000259" key="3">
    <source>
        <dbReference type="Pfam" id="PF12146"/>
    </source>
</evidence>
<evidence type="ECO:0000256" key="1">
    <source>
        <dbReference type="ARBA" id="ARBA00022801"/>
    </source>
</evidence>
<dbReference type="Pfam" id="PF12146">
    <property type="entry name" value="Hydrolase_4"/>
    <property type="match status" value="1"/>
</dbReference>
<name>A0ABW4J6E8_9LACO</name>
<evidence type="ECO:0000313" key="5">
    <source>
        <dbReference type="Proteomes" id="UP001597267"/>
    </source>
</evidence>
<dbReference type="RefSeq" id="WP_125715750.1">
    <property type="nucleotide sequence ID" value="NZ_JBHTOP010000011.1"/>
</dbReference>
<comment type="caution">
    <text evidence="4">The sequence shown here is derived from an EMBL/GenBank/DDBJ whole genome shotgun (WGS) entry which is preliminary data.</text>
</comment>
<dbReference type="InterPro" id="IPR013595">
    <property type="entry name" value="Pept_S33_TAP-like_C"/>
</dbReference>
<dbReference type="EMBL" id="JBHTOP010000011">
    <property type="protein sequence ID" value="MFD1671524.1"/>
    <property type="molecule type" value="Genomic_DNA"/>
</dbReference>
<feature type="domain" description="Peptidase S33 tripeptidyl aminopeptidase-like C-terminal" evidence="2">
    <location>
        <begin position="226"/>
        <end position="284"/>
    </location>
</feature>
<dbReference type="Pfam" id="PF08386">
    <property type="entry name" value="Abhydrolase_4"/>
    <property type="match status" value="1"/>
</dbReference>
<dbReference type="InterPro" id="IPR029058">
    <property type="entry name" value="AB_hydrolase_fold"/>
</dbReference>
<dbReference type="GO" id="GO:0016787">
    <property type="term" value="F:hydrolase activity"/>
    <property type="evidence" value="ECO:0007669"/>
    <property type="project" value="UniProtKB-KW"/>
</dbReference>
<gene>
    <name evidence="4" type="ORF">ACFQ5M_05405</name>
</gene>
<sequence length="287" mass="31874">MRQRILGLSIVLIGLLSIAIIMVRPTEKVTATTVNRTYSVETLPVKYNKKNLYGKLYVPKQAARQPRPTVILSHGLTGTYEDTIPYARALAKQGYVAYVFDFSGGSDSSRSSGKTTDMSIFTEASDLKAVISQIRKRAEVDKQNLFLAGESQGGAVSAIAGAQKTKQIKGLLLLYPAFSIPDEARQRFSSVKEIPKTVDNYMTVGRAYYTHLLNYNMWTHIQNFEGNVLLIHGSADDVVPIRYSKRAQKVFKHSTLKIIEGAGHGFYGADERQATKYMLGYMATNTK</sequence>
<accession>A0ABW4J6E8</accession>
<reference evidence="5" key="1">
    <citation type="journal article" date="2019" name="Int. J. Syst. Evol. Microbiol.">
        <title>The Global Catalogue of Microorganisms (GCM) 10K type strain sequencing project: providing services to taxonomists for standard genome sequencing and annotation.</title>
        <authorList>
            <consortium name="The Broad Institute Genomics Platform"/>
            <consortium name="The Broad Institute Genome Sequencing Center for Infectious Disease"/>
            <person name="Wu L."/>
            <person name="Ma J."/>
        </authorList>
    </citation>
    <scope>NUCLEOTIDE SEQUENCE [LARGE SCALE GENOMIC DNA]</scope>
    <source>
        <strain evidence="5">CCM 8896</strain>
    </source>
</reference>
<protein>
    <submittedName>
        <fullName evidence="4">Alpha/beta hydrolase</fullName>
    </submittedName>
</protein>
<dbReference type="Gene3D" id="3.40.50.1820">
    <property type="entry name" value="alpha/beta hydrolase"/>
    <property type="match status" value="1"/>
</dbReference>
<evidence type="ECO:0000259" key="2">
    <source>
        <dbReference type="Pfam" id="PF08386"/>
    </source>
</evidence>
<keyword evidence="1 4" id="KW-0378">Hydrolase</keyword>
<proteinExistence type="predicted"/>
<dbReference type="Proteomes" id="UP001597267">
    <property type="component" value="Unassembled WGS sequence"/>
</dbReference>
<dbReference type="SUPFAM" id="SSF53474">
    <property type="entry name" value="alpha/beta-Hydrolases"/>
    <property type="match status" value="1"/>
</dbReference>
<dbReference type="PANTHER" id="PTHR22946">
    <property type="entry name" value="DIENELACTONE HYDROLASE DOMAIN-CONTAINING PROTEIN-RELATED"/>
    <property type="match status" value="1"/>
</dbReference>
<feature type="domain" description="Serine aminopeptidase S33" evidence="3">
    <location>
        <begin position="65"/>
        <end position="185"/>
    </location>
</feature>
<dbReference type="PANTHER" id="PTHR22946:SF9">
    <property type="entry name" value="POLYKETIDE TRANSFERASE AF380"/>
    <property type="match status" value="1"/>
</dbReference>
<dbReference type="InterPro" id="IPR050261">
    <property type="entry name" value="FrsA_esterase"/>
</dbReference>